<dbReference type="AlphaFoldDB" id="A0A4R5LN29"/>
<keyword evidence="2 4" id="KW-0067">ATP-binding</keyword>
<feature type="domain" description="ABC transporter" evidence="3">
    <location>
        <begin position="7"/>
        <end position="241"/>
    </location>
</feature>
<dbReference type="OrthoDB" id="9805029at2"/>
<keyword evidence="1" id="KW-0547">Nucleotide-binding</keyword>
<accession>A0A4R5LN29</accession>
<dbReference type="PANTHER" id="PTHR43158:SF2">
    <property type="entry name" value="SKFA PEPTIDE EXPORT ATP-BINDING PROTEIN SKFE"/>
    <property type="match status" value="1"/>
</dbReference>
<dbReference type="SMART" id="SM00382">
    <property type="entry name" value="AAA"/>
    <property type="match status" value="2"/>
</dbReference>
<dbReference type="Proteomes" id="UP000295554">
    <property type="component" value="Unassembled WGS sequence"/>
</dbReference>
<dbReference type="GO" id="GO:0016887">
    <property type="term" value="F:ATP hydrolysis activity"/>
    <property type="evidence" value="ECO:0007669"/>
    <property type="project" value="InterPro"/>
</dbReference>
<dbReference type="RefSeq" id="WP_133215262.1">
    <property type="nucleotide sequence ID" value="NZ_SMSE01000005.1"/>
</dbReference>
<dbReference type="Gene3D" id="3.40.50.300">
    <property type="entry name" value="P-loop containing nucleotide triphosphate hydrolases"/>
    <property type="match status" value="2"/>
</dbReference>
<gene>
    <name evidence="4" type="ORF">E2F43_17805</name>
</gene>
<feature type="domain" description="ABC transporter" evidence="3">
    <location>
        <begin position="265"/>
        <end position="490"/>
    </location>
</feature>
<evidence type="ECO:0000313" key="5">
    <source>
        <dbReference type="Proteomes" id="UP000295554"/>
    </source>
</evidence>
<sequence>MNNINLFTMKDVHLVYRALPALAHINWDVDQGQQWACLGPNGAGKTSLANIISGQASHYGGEYRRSALMAERGVAYVCFEQARALCERDRKLDDSETRADASDPGTLVRELILDGGEPGEAFDNWVQRMNIGHILDRGLRYISTGEMRKTLLIKAVLSRPALLILDSPLDGLDAAAQQELATVIDELIASQQSMLLLCRQLQDLPAGISHLLLLDRGAILARGSREEVLGLKITRALLDPPAAPLGPLPAPAAREFQLPAEGPLLLLRQVDVRYGDLQVLSGVNWRFDRGQHCYISGPNGCGKSTLLSLITGDNHKAYGQDITLFGIRRGSGESIWDIKQKFGQLDNQLHLNFARGMKALEVVLSGFFDSIGLYDDWGDGQRAIAGQWLTALGLGEIARDSFDGMSFGLQRMVLLARAMVKSPAILLLDEPTLGLDGHHRRLMLRAVDHIAAHSDTQVIFVSHSAGDVPNCINQHLRFEARDAGFELVCENR</sequence>
<evidence type="ECO:0000256" key="1">
    <source>
        <dbReference type="ARBA" id="ARBA00022741"/>
    </source>
</evidence>
<dbReference type="PROSITE" id="PS50893">
    <property type="entry name" value="ABC_TRANSPORTER_2"/>
    <property type="match status" value="2"/>
</dbReference>
<comment type="caution">
    <text evidence="4">The sequence shown here is derived from an EMBL/GenBank/DDBJ whole genome shotgun (WGS) entry which is preliminary data.</text>
</comment>
<evidence type="ECO:0000313" key="4">
    <source>
        <dbReference type="EMBL" id="TDG11570.1"/>
    </source>
</evidence>
<reference evidence="4 5" key="1">
    <citation type="submission" date="2019-03" db="EMBL/GenBank/DDBJ databases">
        <title>Seongchinamella monodicae gen. nov., sp. nov., a novel member of the Gammaproteobacteria isolated from a tidal mudflat of beach.</title>
        <authorList>
            <person name="Yang H.G."/>
            <person name="Kang J.W."/>
            <person name="Lee S.D."/>
        </authorList>
    </citation>
    <scope>NUCLEOTIDE SEQUENCE [LARGE SCALE GENOMIC DNA]</scope>
    <source>
        <strain evidence="4 5">GH4-78</strain>
    </source>
</reference>
<dbReference type="Pfam" id="PF00005">
    <property type="entry name" value="ABC_tran"/>
    <property type="match status" value="2"/>
</dbReference>
<dbReference type="GO" id="GO:0005524">
    <property type="term" value="F:ATP binding"/>
    <property type="evidence" value="ECO:0007669"/>
    <property type="project" value="UniProtKB-KW"/>
</dbReference>
<organism evidence="4 5">
    <name type="scientific">Seongchinamella unica</name>
    <dbReference type="NCBI Taxonomy" id="2547392"/>
    <lineage>
        <taxon>Bacteria</taxon>
        <taxon>Pseudomonadati</taxon>
        <taxon>Pseudomonadota</taxon>
        <taxon>Gammaproteobacteria</taxon>
        <taxon>Cellvibrionales</taxon>
        <taxon>Halieaceae</taxon>
        <taxon>Seongchinamella</taxon>
    </lineage>
</organism>
<protein>
    <submittedName>
        <fullName evidence="4">ATP-binding cassette domain-containing protein</fullName>
    </submittedName>
</protein>
<dbReference type="EMBL" id="SMSE01000005">
    <property type="protein sequence ID" value="TDG11570.1"/>
    <property type="molecule type" value="Genomic_DNA"/>
</dbReference>
<proteinExistence type="predicted"/>
<dbReference type="InterPro" id="IPR003439">
    <property type="entry name" value="ABC_transporter-like_ATP-bd"/>
</dbReference>
<dbReference type="InterPro" id="IPR003593">
    <property type="entry name" value="AAA+_ATPase"/>
</dbReference>
<name>A0A4R5LN29_9GAMM</name>
<dbReference type="PANTHER" id="PTHR43158">
    <property type="entry name" value="SKFA PEPTIDE EXPORT ATP-BINDING PROTEIN SKFE"/>
    <property type="match status" value="1"/>
</dbReference>
<evidence type="ECO:0000259" key="3">
    <source>
        <dbReference type="PROSITE" id="PS50893"/>
    </source>
</evidence>
<evidence type="ECO:0000256" key="2">
    <source>
        <dbReference type="ARBA" id="ARBA00022840"/>
    </source>
</evidence>
<dbReference type="SUPFAM" id="SSF52540">
    <property type="entry name" value="P-loop containing nucleoside triphosphate hydrolases"/>
    <property type="match status" value="2"/>
</dbReference>
<keyword evidence="5" id="KW-1185">Reference proteome</keyword>
<dbReference type="InterPro" id="IPR027417">
    <property type="entry name" value="P-loop_NTPase"/>
</dbReference>